<evidence type="ECO:0000256" key="1">
    <source>
        <dbReference type="SAM" id="MobiDB-lite"/>
    </source>
</evidence>
<evidence type="ECO:0000313" key="3">
    <source>
        <dbReference type="Proteomes" id="UP001356095"/>
    </source>
</evidence>
<gene>
    <name evidence="2" type="ORF">Q8791_16135</name>
</gene>
<dbReference type="RefSeq" id="WP_330092534.1">
    <property type="nucleotide sequence ID" value="NZ_JAUZMY010000015.1"/>
</dbReference>
<comment type="caution">
    <text evidence="2">The sequence shown here is derived from an EMBL/GenBank/DDBJ whole genome shotgun (WGS) entry which is preliminary data.</text>
</comment>
<sequence length="1132" mass="122401">MSMPLPLPFEQEDVPARAQKVTPRQLLDIRESEWRPHLESVSLVSEAPFRQQQLDQAARALGSVLTEELDVYQRAKLHRWPACTAAVTVGIATHRYASGTFWPSLWETTRVSASRQDRDAWGTNFLRSLEILGVDTFPGMNHRYVDPILMHSGIPTYCLGDLFDLLLHRGSVDPGVDAHGLHLWAVSGRHRLKDLDIPARRFLSSGGDYALETIERCLQLLDLLREDPASKTREAGLLPRFHAPALEALERAGSRGALPRHTLSTASRPRTTRPRLRLDPSVHGVHLVLPSIEDSANLDVLWEITTDDGTRTVRDRPRWGAGAGEQTVFALPRPTRSVSVTPKGLGVREQLTLIDPDDPLLVFDDAGSLVESDTALPPGPVWVLHPTAQTLDLSEGVGRLGRFDVPYGWEGWTLLRLRLERNARMGLENHREHWVRGRERPRLEVSAPLPGVNTPHGVPVHAERPTVVLPDAEGALVEWQVEVRSAEEGRLVSRVRAHSGEHVRLFEGASPVVGSFTVNVRGPLGRGINRQITLAEGFGVRHSPGVRVLEARGLVPAQTCLSSPEGADADPERLSFTPGESALPATLRSGTSALPVTVSPPHIRLLTTGGHAPQWRAEPLRLDCETVADYGDLLVRLPGDGAHPAPLHVLHGDEVVQRVDAGSAVGPGTHRYPLGQIVETAAARRHLRLVLGHDGAVVPVALVRPRRLANGAELREGAVELDGFPGIDEVSAAVYTCGAPWRPPTVLPVSAQGRIALPPGLAGPVRILLAVDDPWSFTDWPRWPGAGDPNSLTCDLSGRPEGGDPEEELLCSAFATGEGLDTLPLTHDNAARLWRVLGASASLLTDVAADRIDACATALGRSPVPALLAHGTARPDADESVWALVAGGIVTVPAGSRVPADQAAELWHRLPVAAVLATSDLLPLVDTASPAPEHADLLEQLEQRCGPIATDLLRGDPDPARGSGRFDATAEQLALMPEEQVTAIWREARVVPRALLDQDSRTQAALGLFTARNRSELYRVRRAATDITDSVLRLARGLSQTYRGPTTALLEPRHTAGASPWRNLPAASLAMALTARLAARGVPAFASLARGQRTLWGDLARTAPDLVRIDIVLAELALAGAERARLAKEQTR</sequence>
<evidence type="ECO:0000313" key="2">
    <source>
        <dbReference type="EMBL" id="MEE2038754.1"/>
    </source>
</evidence>
<dbReference type="Proteomes" id="UP001356095">
    <property type="component" value="Unassembled WGS sequence"/>
</dbReference>
<accession>A0ABU7K937</accession>
<organism evidence="2 3">
    <name type="scientific">Nocardiopsis codii</name>
    <dbReference type="NCBI Taxonomy" id="3065942"/>
    <lineage>
        <taxon>Bacteria</taxon>
        <taxon>Bacillati</taxon>
        <taxon>Actinomycetota</taxon>
        <taxon>Actinomycetes</taxon>
        <taxon>Streptosporangiales</taxon>
        <taxon>Nocardiopsidaceae</taxon>
        <taxon>Nocardiopsis</taxon>
    </lineage>
</organism>
<keyword evidence="3" id="KW-1185">Reference proteome</keyword>
<protein>
    <submittedName>
        <fullName evidence="2">Uncharacterized protein</fullName>
    </submittedName>
</protein>
<proteinExistence type="predicted"/>
<name>A0ABU7K937_9ACTN</name>
<reference evidence="2 3" key="1">
    <citation type="submission" date="2023-08" db="EMBL/GenBank/DDBJ databases">
        <authorList>
            <person name="Girao M."/>
            <person name="Carvalho M.F."/>
        </authorList>
    </citation>
    <scope>NUCLEOTIDE SEQUENCE [LARGE SCALE GENOMIC DNA]</scope>
    <source>
        <strain evidence="2 3">CT-R113</strain>
    </source>
</reference>
<feature type="region of interest" description="Disordered" evidence="1">
    <location>
        <begin position="257"/>
        <end position="276"/>
    </location>
</feature>
<dbReference type="EMBL" id="JAUZMY010000015">
    <property type="protein sequence ID" value="MEE2038754.1"/>
    <property type="molecule type" value="Genomic_DNA"/>
</dbReference>